<evidence type="ECO:0000313" key="5">
    <source>
        <dbReference type="Proteomes" id="UP000240010"/>
    </source>
</evidence>
<dbReference type="PANTHER" id="PTHR43685">
    <property type="entry name" value="GLYCOSYLTRANSFERASE"/>
    <property type="match status" value="1"/>
</dbReference>
<gene>
    <name evidence="4" type="ORF">B0F87_1185</name>
</gene>
<sequence>MNLISVIVTTYNWPAALELCLDSLFAQRDPAFEIIIADDGSTPVNQAQAQAYCAKSPVPIQYVHHDDQGFRAGTIRNKAVASSQGEYLLFIDGDCVLGPDFIVRHRQLAESGYFVPGNRVLLSESFTREVIEKHIPLHQKPLSYFISLWLQKKINRISAFIRLPLGFLRGLQPDKWQKAMTCNLALWKSDFLRVNGFDELFEGWGFEDSDLVIRLIHAGIKRKEGRFAVPVLHLWHPHNDKSKQDLNYQRLLDRLKQRDFIVATKGVSQYLLSSSSTQSKIK</sequence>
<dbReference type="PANTHER" id="PTHR43685:SF3">
    <property type="entry name" value="SLR2126 PROTEIN"/>
    <property type="match status" value="1"/>
</dbReference>
<dbReference type="GO" id="GO:0016740">
    <property type="term" value="F:transferase activity"/>
    <property type="evidence" value="ECO:0007669"/>
    <property type="project" value="UniProtKB-KW"/>
</dbReference>
<evidence type="ECO:0000256" key="1">
    <source>
        <dbReference type="ARBA" id="ARBA00022679"/>
    </source>
</evidence>
<feature type="domain" description="Galactosyltransferase C-terminal" evidence="3">
    <location>
        <begin position="175"/>
        <end position="221"/>
    </location>
</feature>
<dbReference type="Pfam" id="PF02709">
    <property type="entry name" value="Glyco_transf_7C"/>
    <property type="match status" value="1"/>
</dbReference>
<dbReference type="InterPro" id="IPR029044">
    <property type="entry name" value="Nucleotide-diphossugar_trans"/>
</dbReference>
<organism evidence="4 5">
    <name type="scientific">Methylobacter tundripaludum</name>
    <dbReference type="NCBI Taxonomy" id="173365"/>
    <lineage>
        <taxon>Bacteria</taxon>
        <taxon>Pseudomonadati</taxon>
        <taxon>Pseudomonadota</taxon>
        <taxon>Gammaproteobacteria</taxon>
        <taxon>Methylococcales</taxon>
        <taxon>Methylococcaceae</taxon>
        <taxon>Methylobacter</taxon>
    </lineage>
</organism>
<dbReference type="Gene3D" id="3.90.550.10">
    <property type="entry name" value="Spore Coat Polysaccharide Biosynthesis Protein SpsA, Chain A"/>
    <property type="match status" value="1"/>
</dbReference>
<proteinExistence type="predicted"/>
<protein>
    <submittedName>
        <fullName evidence="4">GT2 family glycosyltransferase</fullName>
    </submittedName>
</protein>
<dbReference type="RefSeq" id="WP_104430418.1">
    <property type="nucleotide sequence ID" value="NZ_PTIZ01000018.1"/>
</dbReference>
<dbReference type="InterPro" id="IPR050834">
    <property type="entry name" value="Glycosyltransf_2"/>
</dbReference>
<dbReference type="EMBL" id="PTIZ01000018">
    <property type="protein sequence ID" value="PPK72485.1"/>
    <property type="molecule type" value="Genomic_DNA"/>
</dbReference>
<dbReference type="CDD" id="cd06420">
    <property type="entry name" value="GT2_Chondriotin_Pol_N"/>
    <property type="match status" value="1"/>
</dbReference>
<dbReference type="AlphaFoldDB" id="A0A2S6H4S0"/>
<dbReference type="Proteomes" id="UP000240010">
    <property type="component" value="Unassembled WGS sequence"/>
</dbReference>
<dbReference type="Pfam" id="PF00535">
    <property type="entry name" value="Glycos_transf_2"/>
    <property type="match status" value="1"/>
</dbReference>
<evidence type="ECO:0000259" key="3">
    <source>
        <dbReference type="Pfam" id="PF02709"/>
    </source>
</evidence>
<dbReference type="SUPFAM" id="SSF53448">
    <property type="entry name" value="Nucleotide-diphospho-sugar transferases"/>
    <property type="match status" value="1"/>
</dbReference>
<evidence type="ECO:0000259" key="2">
    <source>
        <dbReference type="Pfam" id="PF00535"/>
    </source>
</evidence>
<evidence type="ECO:0000313" key="4">
    <source>
        <dbReference type="EMBL" id="PPK72485.1"/>
    </source>
</evidence>
<dbReference type="InterPro" id="IPR001173">
    <property type="entry name" value="Glyco_trans_2-like"/>
</dbReference>
<reference evidence="4 5" key="1">
    <citation type="submission" date="2018-02" db="EMBL/GenBank/DDBJ databases">
        <title>Subsurface microbial communities from deep shales in Ohio and West Virginia, USA.</title>
        <authorList>
            <person name="Wrighton K."/>
        </authorList>
    </citation>
    <scope>NUCLEOTIDE SEQUENCE [LARGE SCALE GENOMIC DNA]</scope>
    <source>
        <strain evidence="4 5">OWC-DMM</strain>
    </source>
</reference>
<comment type="caution">
    <text evidence="4">The sequence shown here is derived from an EMBL/GenBank/DDBJ whole genome shotgun (WGS) entry which is preliminary data.</text>
</comment>
<keyword evidence="1 4" id="KW-0808">Transferase</keyword>
<name>A0A2S6H4S0_9GAMM</name>
<dbReference type="InterPro" id="IPR027791">
    <property type="entry name" value="Galactosyl_T_C"/>
</dbReference>
<feature type="domain" description="Glycosyltransferase 2-like" evidence="2">
    <location>
        <begin position="5"/>
        <end position="125"/>
    </location>
</feature>
<accession>A0A2S6H4S0</accession>